<sequence length="187" mass="21397">MSKRPIKLTVFLHEDLNNINEDWLHQEYFDWLEDTISRISGRTMDVILIQPSDAPTLSSFNYKSENFELLISQLQDTLLTHLKNQESDTNDATINKYLLLTRDDINKKTLGIAQSQGALGIASITSKLTASHEVGHMLDAEHEDSDENVSTYYGTYKSIMYETTGKSAFVFSKKNQENIRNYLNQLP</sequence>
<dbReference type="GO" id="GO:0008237">
    <property type="term" value="F:metallopeptidase activity"/>
    <property type="evidence" value="ECO:0007669"/>
    <property type="project" value="InterPro"/>
</dbReference>
<gene>
    <name evidence="1" type="ORF">PS673_05668</name>
</gene>
<accession>A0A5E6XTU7</accession>
<dbReference type="InterPro" id="IPR024079">
    <property type="entry name" value="MetalloPept_cat_dom_sf"/>
</dbReference>
<dbReference type="SUPFAM" id="SSF55486">
    <property type="entry name" value="Metalloproteases ('zincins'), catalytic domain"/>
    <property type="match status" value="1"/>
</dbReference>
<protein>
    <recommendedName>
        <fullName evidence="3">Peptidase M12B domain-containing protein</fullName>
    </recommendedName>
</protein>
<dbReference type="Proteomes" id="UP000344274">
    <property type="component" value="Unassembled WGS sequence"/>
</dbReference>
<reference evidence="1 2" key="1">
    <citation type="submission" date="2019-09" db="EMBL/GenBank/DDBJ databases">
        <authorList>
            <person name="Chandra G."/>
            <person name="Truman W A."/>
        </authorList>
    </citation>
    <scope>NUCLEOTIDE SEQUENCE [LARGE SCALE GENOMIC DNA]</scope>
    <source>
        <strain evidence="1">PS673</strain>
    </source>
</reference>
<dbReference type="Gene3D" id="3.40.390.10">
    <property type="entry name" value="Collagenase (Catalytic Domain)"/>
    <property type="match status" value="1"/>
</dbReference>
<dbReference type="AlphaFoldDB" id="A0A5E6XTU7"/>
<proteinExistence type="predicted"/>
<evidence type="ECO:0000313" key="2">
    <source>
        <dbReference type="Proteomes" id="UP000344274"/>
    </source>
</evidence>
<dbReference type="EMBL" id="CABVHB010000095">
    <property type="protein sequence ID" value="VVN44938.1"/>
    <property type="molecule type" value="Genomic_DNA"/>
</dbReference>
<evidence type="ECO:0000313" key="1">
    <source>
        <dbReference type="EMBL" id="VVN44938.1"/>
    </source>
</evidence>
<organism evidence="1 2">
    <name type="scientific">Pseudomonas fluorescens</name>
    <dbReference type="NCBI Taxonomy" id="294"/>
    <lineage>
        <taxon>Bacteria</taxon>
        <taxon>Pseudomonadati</taxon>
        <taxon>Pseudomonadota</taxon>
        <taxon>Gammaproteobacteria</taxon>
        <taxon>Pseudomonadales</taxon>
        <taxon>Pseudomonadaceae</taxon>
        <taxon>Pseudomonas</taxon>
    </lineage>
</organism>
<name>A0A5E6XTU7_PSEFL</name>
<evidence type="ECO:0008006" key="3">
    <source>
        <dbReference type="Google" id="ProtNLM"/>
    </source>
</evidence>
<dbReference type="RefSeq" id="WP_154909772.1">
    <property type="nucleotide sequence ID" value="NZ_CABVHB010000095.1"/>
</dbReference>